<feature type="domain" description="Organic solvent tolerance-like N-terminal" evidence="6">
    <location>
        <begin position="32"/>
        <end position="141"/>
    </location>
</feature>
<dbReference type="Proteomes" id="UP000614811">
    <property type="component" value="Unassembled WGS sequence"/>
</dbReference>
<dbReference type="GO" id="GO:0015920">
    <property type="term" value="P:lipopolysaccharide transport"/>
    <property type="evidence" value="ECO:0007669"/>
    <property type="project" value="UniProtKB-UniRule"/>
</dbReference>
<evidence type="ECO:0000313" key="7">
    <source>
        <dbReference type="EMBL" id="GHA04174.1"/>
    </source>
</evidence>
<dbReference type="InterPro" id="IPR005653">
    <property type="entry name" value="OstA-like_N"/>
</dbReference>
<evidence type="ECO:0000256" key="1">
    <source>
        <dbReference type="ARBA" id="ARBA00022448"/>
    </source>
</evidence>
<dbReference type="GO" id="GO:0030288">
    <property type="term" value="C:outer membrane-bounded periplasmic space"/>
    <property type="evidence" value="ECO:0007669"/>
    <property type="project" value="TreeGrafter"/>
</dbReference>
<feature type="compositionally biased region" description="Acidic residues" evidence="5">
    <location>
        <begin position="201"/>
        <end position="225"/>
    </location>
</feature>
<dbReference type="EMBL" id="BMXA01000002">
    <property type="protein sequence ID" value="GHA04174.1"/>
    <property type="molecule type" value="Genomic_DNA"/>
</dbReference>
<dbReference type="HAMAP" id="MF_01914">
    <property type="entry name" value="LPS_assembly_LptA"/>
    <property type="match status" value="1"/>
</dbReference>
<proteinExistence type="inferred from homology"/>
<gene>
    <name evidence="4" type="primary">lptA</name>
    <name evidence="7" type="ORF">GCM10008090_11860</name>
</gene>
<feature type="region of interest" description="Disordered" evidence="5">
    <location>
        <begin position="153"/>
        <end position="240"/>
    </location>
</feature>
<sequence length="240" mass="26273" precursor="true">MKFTTKLLLALTILTLSGQAMALKSDRDQPADIEADDIEFDFKKGTRTYINNVLAIQGTLRLKADKLIAEYDGSELKSATMWGSLARFKQRPDGKQHDVEGWAKKIVVDQRANTLTLIGKAALKQGPQTARGETIVYNMANDTLKVQGGARLKSTGAEGQDGKRSIKDPFATNPDGPAPPKQRKVTKKKAETAKTSATDSENADETTDEVDQNADVEDAQQDEVEEPTRSGRSRLIINPK</sequence>
<dbReference type="Pfam" id="PF03968">
    <property type="entry name" value="LptD_N"/>
    <property type="match status" value="1"/>
</dbReference>
<organism evidence="7 8">
    <name type="scientific">Arenicella chitinivorans</name>
    <dbReference type="NCBI Taxonomy" id="1329800"/>
    <lineage>
        <taxon>Bacteria</taxon>
        <taxon>Pseudomonadati</taxon>
        <taxon>Pseudomonadota</taxon>
        <taxon>Gammaproteobacteria</taxon>
        <taxon>Arenicellales</taxon>
        <taxon>Arenicellaceae</taxon>
        <taxon>Arenicella</taxon>
    </lineage>
</organism>
<dbReference type="GO" id="GO:0043165">
    <property type="term" value="P:Gram-negative-bacterium-type cell outer membrane assembly"/>
    <property type="evidence" value="ECO:0007669"/>
    <property type="project" value="UniProtKB-UniRule"/>
</dbReference>
<dbReference type="PANTHER" id="PTHR36504:SF1">
    <property type="entry name" value="LIPOPOLYSACCHARIDE EXPORT SYSTEM PROTEIN LPTA"/>
    <property type="match status" value="1"/>
</dbReference>
<keyword evidence="1 4" id="KW-0813">Transport</keyword>
<feature type="chain" id="PRO_5038185253" description="Lipopolysaccharide export system protein LptA" evidence="4">
    <location>
        <begin position="23"/>
        <end position="240"/>
    </location>
</feature>
<dbReference type="Gene3D" id="2.60.450.10">
    <property type="entry name" value="Lipopolysaccharide (LPS) transport protein A like domain"/>
    <property type="match status" value="1"/>
</dbReference>
<evidence type="ECO:0000259" key="6">
    <source>
        <dbReference type="Pfam" id="PF03968"/>
    </source>
</evidence>
<evidence type="ECO:0000256" key="4">
    <source>
        <dbReference type="HAMAP-Rule" id="MF_01914"/>
    </source>
</evidence>
<name>A0A918VKN9_9GAMM</name>
<comment type="similarity">
    <text evidence="4">Belongs to the LptA family.</text>
</comment>
<keyword evidence="8" id="KW-1185">Reference proteome</keyword>
<evidence type="ECO:0000256" key="2">
    <source>
        <dbReference type="ARBA" id="ARBA00022729"/>
    </source>
</evidence>
<accession>A0A918VKN9</accession>
<dbReference type="RefSeq" id="WP_189399123.1">
    <property type="nucleotide sequence ID" value="NZ_BMXA01000002.1"/>
</dbReference>
<feature type="signal peptide" evidence="4">
    <location>
        <begin position="1"/>
        <end position="22"/>
    </location>
</feature>
<protein>
    <recommendedName>
        <fullName evidence="4">Lipopolysaccharide export system protein LptA</fullName>
    </recommendedName>
</protein>
<comment type="caution">
    <text evidence="7">The sequence shown here is derived from an EMBL/GenBank/DDBJ whole genome shotgun (WGS) entry which is preliminary data.</text>
</comment>
<dbReference type="InterPro" id="IPR014340">
    <property type="entry name" value="LptA"/>
</dbReference>
<dbReference type="GO" id="GO:0001530">
    <property type="term" value="F:lipopolysaccharide binding"/>
    <property type="evidence" value="ECO:0007669"/>
    <property type="project" value="InterPro"/>
</dbReference>
<dbReference type="InterPro" id="IPR052037">
    <property type="entry name" value="LPS_export_LptA"/>
</dbReference>
<comment type="subcellular location">
    <subcellularLocation>
        <location evidence="4">Periplasm</location>
    </subcellularLocation>
</comment>
<keyword evidence="3 4" id="KW-0574">Periplasm</keyword>
<dbReference type="AlphaFoldDB" id="A0A918VKN9"/>
<dbReference type="GO" id="GO:0009279">
    <property type="term" value="C:cell outer membrane"/>
    <property type="evidence" value="ECO:0007669"/>
    <property type="project" value="TreeGrafter"/>
</dbReference>
<dbReference type="GO" id="GO:0017089">
    <property type="term" value="F:glycolipid transfer activity"/>
    <property type="evidence" value="ECO:0007669"/>
    <property type="project" value="TreeGrafter"/>
</dbReference>
<comment type="function">
    <text evidence="4">Involved in the assembly of lipopolysaccharide (LPS). Required for the translocation of LPS from the inner membrane to the outer membrane. May form a bridge between the inner membrane and the outer membrane, via interactions with LptC and LptD, thereby facilitating LPS transfer across the periplasm.</text>
</comment>
<reference evidence="7" key="1">
    <citation type="journal article" date="2014" name="Int. J. Syst. Evol. Microbiol.">
        <title>Complete genome sequence of Corynebacterium casei LMG S-19264T (=DSM 44701T), isolated from a smear-ripened cheese.</title>
        <authorList>
            <consortium name="US DOE Joint Genome Institute (JGI-PGF)"/>
            <person name="Walter F."/>
            <person name="Albersmeier A."/>
            <person name="Kalinowski J."/>
            <person name="Ruckert C."/>
        </authorList>
    </citation>
    <scope>NUCLEOTIDE SEQUENCE</scope>
    <source>
        <strain evidence="7">KCTC 12711</strain>
    </source>
</reference>
<dbReference type="PANTHER" id="PTHR36504">
    <property type="entry name" value="LIPOPOLYSACCHARIDE EXPORT SYSTEM PROTEIN LPTA"/>
    <property type="match status" value="1"/>
</dbReference>
<evidence type="ECO:0000256" key="3">
    <source>
        <dbReference type="ARBA" id="ARBA00022764"/>
    </source>
</evidence>
<keyword evidence="2 4" id="KW-0732">Signal</keyword>
<evidence type="ECO:0000313" key="8">
    <source>
        <dbReference type="Proteomes" id="UP000614811"/>
    </source>
</evidence>
<reference evidence="7" key="2">
    <citation type="submission" date="2020-09" db="EMBL/GenBank/DDBJ databases">
        <authorList>
            <person name="Sun Q."/>
            <person name="Kim S."/>
        </authorList>
    </citation>
    <scope>NUCLEOTIDE SEQUENCE</scope>
    <source>
        <strain evidence="7">KCTC 12711</strain>
    </source>
</reference>
<dbReference type="NCBIfam" id="TIGR03002">
    <property type="entry name" value="outer_YhbN_LptA"/>
    <property type="match status" value="1"/>
</dbReference>
<evidence type="ECO:0000256" key="5">
    <source>
        <dbReference type="SAM" id="MobiDB-lite"/>
    </source>
</evidence>
<comment type="subunit">
    <text evidence="4">Component of the lipopolysaccharide transport and assembly complex.</text>
</comment>